<dbReference type="Proteomes" id="UP000630097">
    <property type="component" value="Unassembled WGS sequence"/>
</dbReference>
<sequence>MTLTAGAGAIKNFAFAPAAVTVPVGTTVTWTNTDEEPHTALRYLTGGGS</sequence>
<reference evidence="1 2" key="1">
    <citation type="submission" date="2021-01" db="EMBL/GenBank/DDBJ databases">
        <title>Whole genome shotgun sequence of Planotetraspora kaengkrachanensis NBRC 104272.</title>
        <authorList>
            <person name="Komaki H."/>
            <person name="Tamura T."/>
        </authorList>
    </citation>
    <scope>NUCLEOTIDE SEQUENCE [LARGE SCALE GENOMIC DNA]</scope>
    <source>
        <strain evidence="1 2">NBRC 104272</strain>
    </source>
</reference>
<keyword evidence="2" id="KW-1185">Reference proteome</keyword>
<comment type="caution">
    <text evidence="1">The sequence shown here is derived from an EMBL/GenBank/DDBJ whole genome shotgun (WGS) entry which is preliminary data.</text>
</comment>
<accession>A0A8J3LUV9</accession>
<dbReference type="InterPro" id="IPR008972">
    <property type="entry name" value="Cupredoxin"/>
</dbReference>
<dbReference type="AlphaFoldDB" id="A0A8J3LUV9"/>
<gene>
    <name evidence="1" type="ORF">Pka01_26800</name>
</gene>
<dbReference type="Gene3D" id="2.60.40.420">
    <property type="entry name" value="Cupredoxins - blue copper proteins"/>
    <property type="match status" value="1"/>
</dbReference>
<evidence type="ECO:0008006" key="3">
    <source>
        <dbReference type="Google" id="ProtNLM"/>
    </source>
</evidence>
<organism evidence="1 2">
    <name type="scientific">Planotetraspora kaengkrachanensis</name>
    <dbReference type="NCBI Taxonomy" id="575193"/>
    <lineage>
        <taxon>Bacteria</taxon>
        <taxon>Bacillati</taxon>
        <taxon>Actinomycetota</taxon>
        <taxon>Actinomycetes</taxon>
        <taxon>Streptosporangiales</taxon>
        <taxon>Streptosporangiaceae</taxon>
        <taxon>Planotetraspora</taxon>
    </lineage>
</organism>
<evidence type="ECO:0000313" key="2">
    <source>
        <dbReference type="Proteomes" id="UP000630097"/>
    </source>
</evidence>
<dbReference type="RefSeq" id="WP_203883005.1">
    <property type="nucleotide sequence ID" value="NZ_BAABHH010000016.1"/>
</dbReference>
<proteinExistence type="predicted"/>
<evidence type="ECO:0000313" key="1">
    <source>
        <dbReference type="EMBL" id="GIG79553.1"/>
    </source>
</evidence>
<protein>
    <recommendedName>
        <fullName evidence="3">Plastocyanin</fullName>
    </recommendedName>
</protein>
<dbReference type="EMBL" id="BONV01000009">
    <property type="protein sequence ID" value="GIG79553.1"/>
    <property type="molecule type" value="Genomic_DNA"/>
</dbReference>
<dbReference type="SUPFAM" id="SSF49503">
    <property type="entry name" value="Cupredoxins"/>
    <property type="match status" value="1"/>
</dbReference>
<name>A0A8J3LUV9_9ACTN</name>